<gene>
    <name evidence="2" type="ORF">UFOVP770_45</name>
</gene>
<feature type="compositionally biased region" description="Polar residues" evidence="1">
    <location>
        <begin position="63"/>
        <end position="79"/>
    </location>
</feature>
<proteinExistence type="predicted"/>
<accession>A0A6J5NQV0</accession>
<dbReference type="EMBL" id="LR796715">
    <property type="protein sequence ID" value="CAB4161387.1"/>
    <property type="molecule type" value="Genomic_DNA"/>
</dbReference>
<reference evidence="2" key="1">
    <citation type="submission" date="2020-04" db="EMBL/GenBank/DDBJ databases">
        <authorList>
            <person name="Chiriac C."/>
            <person name="Salcher M."/>
            <person name="Ghai R."/>
            <person name="Kavagutti S V."/>
        </authorList>
    </citation>
    <scope>NUCLEOTIDE SEQUENCE</scope>
</reference>
<organism evidence="2">
    <name type="scientific">uncultured Caudovirales phage</name>
    <dbReference type="NCBI Taxonomy" id="2100421"/>
    <lineage>
        <taxon>Viruses</taxon>
        <taxon>Duplodnaviria</taxon>
        <taxon>Heunggongvirae</taxon>
        <taxon>Uroviricota</taxon>
        <taxon>Caudoviricetes</taxon>
        <taxon>Peduoviridae</taxon>
        <taxon>Maltschvirus</taxon>
        <taxon>Maltschvirus maltsch</taxon>
    </lineage>
</organism>
<feature type="region of interest" description="Disordered" evidence="1">
    <location>
        <begin position="56"/>
        <end position="79"/>
    </location>
</feature>
<evidence type="ECO:0000256" key="1">
    <source>
        <dbReference type="SAM" id="MobiDB-lite"/>
    </source>
</evidence>
<protein>
    <submittedName>
        <fullName evidence="2">Uncharacterized protein</fullName>
    </submittedName>
</protein>
<sequence length="79" mass="9037">MADKNPITGDLLQSRMNTKEFEENFDRIFGKKKRSDDISPHAYEYELNKSTGEVEKRFIDGTSKPNGEQFGNESDSTES</sequence>
<name>A0A6J5NQV0_9CAUD</name>
<evidence type="ECO:0000313" key="2">
    <source>
        <dbReference type="EMBL" id="CAB4161387.1"/>
    </source>
</evidence>